<protein>
    <recommendedName>
        <fullName evidence="3">ChaN family lipoprotein</fullName>
    </recommendedName>
</protein>
<gene>
    <name evidence="1" type="ORF">FAB82_18845</name>
</gene>
<dbReference type="InterPro" id="IPR043737">
    <property type="entry name" value="DUF5682"/>
</dbReference>
<reference evidence="1 2" key="2">
    <citation type="submission" date="2019-05" db="EMBL/GenBank/DDBJ databases">
        <title>Glycomyces buryatensis sp. nov.</title>
        <authorList>
            <person name="Nikitina E."/>
        </authorList>
    </citation>
    <scope>NUCLEOTIDE SEQUENCE [LARGE SCALE GENOMIC DNA]</scope>
    <source>
        <strain evidence="1 2">18</strain>
    </source>
</reference>
<organism evidence="1 2">
    <name type="scientific">Glycomyces buryatensis</name>
    <dbReference type="NCBI Taxonomy" id="2570927"/>
    <lineage>
        <taxon>Bacteria</taxon>
        <taxon>Bacillati</taxon>
        <taxon>Actinomycetota</taxon>
        <taxon>Actinomycetes</taxon>
        <taxon>Glycomycetales</taxon>
        <taxon>Glycomycetaceae</taxon>
        <taxon>Glycomyces</taxon>
    </lineage>
</organism>
<name>A0A4S8Q711_9ACTN</name>
<evidence type="ECO:0008006" key="3">
    <source>
        <dbReference type="Google" id="ProtNLM"/>
    </source>
</evidence>
<dbReference type="AlphaFoldDB" id="A0A4S8Q711"/>
<dbReference type="Proteomes" id="UP000308760">
    <property type="component" value="Unassembled WGS sequence"/>
</dbReference>
<comment type="caution">
    <text evidence="1">The sequence shown here is derived from an EMBL/GenBank/DDBJ whole genome shotgun (WGS) entry which is preliminary data.</text>
</comment>
<dbReference type="Pfam" id="PF18934">
    <property type="entry name" value="DUF5682"/>
    <property type="match status" value="1"/>
</dbReference>
<dbReference type="OrthoDB" id="9768066at2"/>
<dbReference type="EMBL" id="STGY01000067">
    <property type="protein sequence ID" value="THV38502.1"/>
    <property type="molecule type" value="Genomic_DNA"/>
</dbReference>
<proteinExistence type="predicted"/>
<keyword evidence="2" id="KW-1185">Reference proteome</keyword>
<reference evidence="2" key="1">
    <citation type="submission" date="2019-04" db="EMBL/GenBank/DDBJ databases">
        <title>Nocardioides xinjiangensis sp. nov.</title>
        <authorList>
            <person name="Liu S."/>
        </authorList>
    </citation>
    <scope>NUCLEOTIDE SEQUENCE [LARGE SCALE GENOMIC DNA]</scope>
    <source>
        <strain evidence="2">18</strain>
    </source>
</reference>
<sequence>MAPLHVVGVRHHSPACARLVSETIAALRPAHVLIEGPADFNGRLDELALDHTLPIAIYSYLGEKEGSHRSWSPLCDYSPEWIALTEGRASGAAVKFIDLPAWHGAFAQIENRYSDAERRYTEATDRLCREFAVDNPDALWDHLVEVAESDGLAERLDHYFALVRGEAETTENDTEREDYMAQWIRAALAEDDGPVLVICGGFHAPALRRLAAAAGSAAWPEIPAAPEGADIGSFLVPYSFKRLDAFAGYQSGMPSPEYYQRLWDDGAERAAAALVELVAARLRRRKQVVSTADLIGAKSLTEGLARLRGHGRPGRTDVLDGLASALINDDLPQPLPWTRRGTLTRGTHPVVVEMTAALAGERTGRLHPDTPAPPLVASVQDILEQLDLDGENRLTLHLSDARDLERSRALHCLRLLDIPGFKRDSGPTAGSDVIAEEQWELRVDTNRLPAVIEAGVYGANLGDAAQTVLEQRVSDAGGDLNAQAGLLFSAALCGRARLTDRLAREIAFAIGECDDLAAVGRTLAVALALFRHDDLFGSAGSDLYATVIETCAEHALWLAESLRAGPGPAEPGRINALAALRDTLRFTPTLVPPREGIAATASRVAADPAAPPDLRGAAAGLAWTLGRPVAAIEAGPDRLGDWLAGLFVVAREEVLAEEGEASVVNAVDGVVGEMTATEFLEALPALRQAFGFFPPRERALLAEQLTALRETGTEGRDLVRRTEVDPVMVASAMELEARVDAVMEREHLGDKR</sequence>
<evidence type="ECO:0000313" key="2">
    <source>
        <dbReference type="Proteomes" id="UP000308760"/>
    </source>
</evidence>
<evidence type="ECO:0000313" key="1">
    <source>
        <dbReference type="EMBL" id="THV38502.1"/>
    </source>
</evidence>
<accession>A0A4S8Q711</accession>
<dbReference type="RefSeq" id="WP_136536085.1">
    <property type="nucleotide sequence ID" value="NZ_STGY01000067.1"/>
</dbReference>